<dbReference type="PANTHER" id="PTHR47435:SF10">
    <property type="entry name" value="TIP ELONGATION ABERRANT PROTEIN 3"/>
    <property type="match status" value="1"/>
</dbReference>
<keyword evidence="2" id="KW-0408">Iron</keyword>
<dbReference type="GO" id="GO:0019760">
    <property type="term" value="P:glucosinolate metabolic process"/>
    <property type="evidence" value="ECO:0007669"/>
    <property type="project" value="UniProtKB-ARBA"/>
</dbReference>
<keyword evidence="4" id="KW-1185">Reference proteome</keyword>
<keyword evidence="1" id="KW-0677">Repeat</keyword>
<dbReference type="STRING" id="1448308.A0A2T2N6L2"/>
<name>A0A2T2N6L2_CORCC</name>
<evidence type="ECO:0000256" key="2">
    <source>
        <dbReference type="ARBA" id="ARBA00023004"/>
    </source>
</evidence>
<proteinExistence type="predicted"/>
<organism evidence="3 4">
    <name type="scientific">Corynespora cassiicola Philippines</name>
    <dbReference type="NCBI Taxonomy" id="1448308"/>
    <lineage>
        <taxon>Eukaryota</taxon>
        <taxon>Fungi</taxon>
        <taxon>Dikarya</taxon>
        <taxon>Ascomycota</taxon>
        <taxon>Pezizomycotina</taxon>
        <taxon>Dothideomycetes</taxon>
        <taxon>Pleosporomycetidae</taxon>
        <taxon>Pleosporales</taxon>
        <taxon>Corynesporascaceae</taxon>
        <taxon>Corynespora</taxon>
    </lineage>
</organism>
<dbReference type="Gene3D" id="2.120.10.80">
    <property type="entry name" value="Kelch-type beta propeller"/>
    <property type="match status" value="1"/>
</dbReference>
<accession>A0A2T2N6L2</accession>
<dbReference type="Proteomes" id="UP000240883">
    <property type="component" value="Unassembled WGS sequence"/>
</dbReference>
<dbReference type="OrthoDB" id="10250130at2759"/>
<protein>
    <submittedName>
        <fullName evidence="3">Galactose oxidase</fullName>
    </submittedName>
</protein>
<dbReference type="Pfam" id="PF24681">
    <property type="entry name" value="Kelch_KLHDC2_KLHL20_DRC7"/>
    <property type="match status" value="1"/>
</dbReference>
<dbReference type="EMBL" id="KZ678146">
    <property type="protein sequence ID" value="PSN61077.1"/>
    <property type="molecule type" value="Genomic_DNA"/>
</dbReference>
<evidence type="ECO:0000313" key="4">
    <source>
        <dbReference type="Proteomes" id="UP000240883"/>
    </source>
</evidence>
<dbReference type="AlphaFoldDB" id="A0A2T2N6L2"/>
<evidence type="ECO:0000313" key="3">
    <source>
        <dbReference type="EMBL" id="PSN61077.1"/>
    </source>
</evidence>
<gene>
    <name evidence="3" type="ORF">BS50DRAFT_535073</name>
</gene>
<reference evidence="3 4" key="1">
    <citation type="journal article" date="2018" name="Front. Microbiol.">
        <title>Genome-Wide Analysis of Corynespora cassiicola Leaf Fall Disease Putative Effectors.</title>
        <authorList>
            <person name="Lopez D."/>
            <person name="Ribeiro S."/>
            <person name="Label P."/>
            <person name="Fumanal B."/>
            <person name="Venisse J.S."/>
            <person name="Kohler A."/>
            <person name="de Oliveira R.R."/>
            <person name="Labutti K."/>
            <person name="Lipzen A."/>
            <person name="Lail K."/>
            <person name="Bauer D."/>
            <person name="Ohm R.A."/>
            <person name="Barry K.W."/>
            <person name="Spatafora J."/>
            <person name="Grigoriev I.V."/>
            <person name="Martin F.M."/>
            <person name="Pujade-Renaud V."/>
        </authorList>
    </citation>
    <scope>NUCLEOTIDE SEQUENCE [LARGE SCALE GENOMIC DNA]</scope>
    <source>
        <strain evidence="3 4">Philippines</strain>
    </source>
</reference>
<evidence type="ECO:0000256" key="1">
    <source>
        <dbReference type="ARBA" id="ARBA00022737"/>
    </source>
</evidence>
<dbReference type="InterPro" id="IPR011043">
    <property type="entry name" value="Gal_Oxase/kelch_b-propeller"/>
</dbReference>
<dbReference type="SUPFAM" id="SSF50965">
    <property type="entry name" value="Galactose oxidase, central domain"/>
    <property type="match status" value="1"/>
</dbReference>
<dbReference type="InterPro" id="IPR015915">
    <property type="entry name" value="Kelch-typ_b-propeller"/>
</dbReference>
<dbReference type="PANTHER" id="PTHR47435">
    <property type="entry name" value="KELCH REPEAT PROTEIN (AFU_ORTHOLOGUE AFUA_5G12780)"/>
    <property type="match status" value="1"/>
</dbReference>
<sequence length="429" mass="45953">MAEVAAGAGVALAAEEVVSTTAQAGVAGYMIAKPTLPLKATYTMIANATDDSTRRSLARSNHTLTVVGNKAYVFGGNTNHGGIATNDIHAITLVHSGEPEVDYHLIPALPAVEGGVLPDPRTKHAACAFRGCVVIYGGCDEHDQLVDSDPVLWLFDPDRLVWTQLQGKETTPNPGTRRNCKLFAHGSQLILCGGSGDFGTTASDIWLFDFDSRVWIALPNVPAPTSNAALCNSRLYMVSGSDPLSCELHHATLHSTTQSITWETITFPTNPLTPGPRARHSGGFLPITTGYGRNYLIYFLGARNVSPPSVILPEDDAHNVSQWSDMWTLQVISSDLAAKPKLKINKAVKPAKIKDSIRSAIGADPGTHSWAEVEMKLPGDLNISDGKLHPGPRAFFGCDTMEDGSSFVLWGGENAKGEQVGDGWIVRFE</sequence>